<reference evidence="12 13" key="1">
    <citation type="submission" date="2018-08" db="EMBL/GenBank/DDBJ databases">
        <title>A genome reference for cultivated species of the human gut microbiota.</title>
        <authorList>
            <person name="Zou Y."/>
            <person name="Xue W."/>
            <person name="Luo G."/>
        </authorList>
    </citation>
    <scope>NUCLEOTIDE SEQUENCE [LARGE SCALE GENOMIC DNA]</scope>
    <source>
        <strain evidence="12 13">AM34-17</strain>
    </source>
</reference>
<dbReference type="GO" id="GO:0016301">
    <property type="term" value="F:kinase activity"/>
    <property type="evidence" value="ECO:0007669"/>
    <property type="project" value="UniProtKB-KW"/>
</dbReference>
<gene>
    <name evidence="12" type="ORF">DW828_19170</name>
</gene>
<dbReference type="InterPro" id="IPR001206">
    <property type="entry name" value="Diacylglycerol_kinase_cat_dom"/>
</dbReference>
<keyword evidence="11" id="KW-1208">Phospholipid metabolism</keyword>
<dbReference type="GO" id="GO:0046872">
    <property type="term" value="F:metal ion binding"/>
    <property type="evidence" value="ECO:0007669"/>
    <property type="project" value="UniProtKB-KW"/>
</dbReference>
<evidence type="ECO:0000256" key="6">
    <source>
        <dbReference type="ARBA" id="ARBA00022777"/>
    </source>
</evidence>
<dbReference type="RefSeq" id="WP_122205100.1">
    <property type="nucleotide sequence ID" value="NZ_QRPL01000029.1"/>
</dbReference>
<evidence type="ECO:0000256" key="2">
    <source>
        <dbReference type="ARBA" id="ARBA00022516"/>
    </source>
</evidence>
<keyword evidence="6 12" id="KW-0418">Kinase</keyword>
<dbReference type="Pfam" id="PF00781">
    <property type="entry name" value="DAGK_cat"/>
    <property type="match status" value="1"/>
</dbReference>
<dbReference type="GO" id="GO:0005886">
    <property type="term" value="C:plasma membrane"/>
    <property type="evidence" value="ECO:0007669"/>
    <property type="project" value="TreeGrafter"/>
</dbReference>
<keyword evidence="3" id="KW-0808">Transferase</keyword>
<dbReference type="NCBIfam" id="TIGR00147">
    <property type="entry name" value="YegS/Rv2252/BmrU family lipid kinase"/>
    <property type="match status" value="1"/>
</dbReference>
<dbReference type="PROSITE" id="PS50146">
    <property type="entry name" value="DAGK"/>
    <property type="match status" value="1"/>
</dbReference>
<dbReference type="Proteomes" id="UP000286260">
    <property type="component" value="Unassembled WGS sequence"/>
</dbReference>
<keyword evidence="10" id="KW-0594">Phospholipid biosynthesis</keyword>
<evidence type="ECO:0000313" key="13">
    <source>
        <dbReference type="Proteomes" id="UP000286260"/>
    </source>
</evidence>
<name>A0A3R6IUN6_9BACT</name>
<evidence type="ECO:0000313" key="12">
    <source>
        <dbReference type="EMBL" id="RHC79034.1"/>
    </source>
</evidence>
<dbReference type="InterPro" id="IPR045540">
    <property type="entry name" value="YegS/DAGK_C"/>
</dbReference>
<keyword evidence="9" id="KW-0443">Lipid metabolism</keyword>
<dbReference type="PANTHER" id="PTHR12358:SF106">
    <property type="entry name" value="LIPID KINASE YEGS"/>
    <property type="match status" value="1"/>
</dbReference>
<protein>
    <submittedName>
        <fullName evidence="12">Diacylglycerol kinase family lipid kinase</fullName>
    </submittedName>
</protein>
<dbReference type="InterPro" id="IPR050187">
    <property type="entry name" value="Lipid_Phosphate_FormReg"/>
</dbReference>
<dbReference type="InterPro" id="IPR005218">
    <property type="entry name" value="Diacylglycerol/lipid_kinase"/>
</dbReference>
<dbReference type="EMBL" id="QSII01000041">
    <property type="protein sequence ID" value="RHC79034.1"/>
    <property type="molecule type" value="Genomic_DNA"/>
</dbReference>
<evidence type="ECO:0000256" key="1">
    <source>
        <dbReference type="ARBA" id="ARBA00001946"/>
    </source>
</evidence>
<sequence>MEGQTINIQAIINPISGVGSKRKIPKMIETAFASGNCCVEISFTEYPGHASELTRKALDKGANCVIAVGGDGTVNEIARAMLHSGAVLGIIPKGSGNGLARELHIPMDVRRAIDLIVKGHVSTIDCCKANGRVFFCTCGVGFDAAVSQKFAGEKRRGSLTYIKNTVEEYLSYKPEPYELLIDNQTVKEKAFLVACGNASQYGNNAFIAPHANIQDGKMDITILSPFGPLDIAPLAIQLFTKQIDRNSKIKIFKGKEVTIIRQNPGVMHLDGEPIMADSRIEISVLPKSLNVLTPETVSFTEEVQNLFGEVTRFFDKKLPYIFR</sequence>
<evidence type="ECO:0000256" key="7">
    <source>
        <dbReference type="ARBA" id="ARBA00022840"/>
    </source>
</evidence>
<comment type="caution">
    <text evidence="12">The sequence shown here is derived from an EMBL/GenBank/DDBJ whole genome shotgun (WGS) entry which is preliminary data.</text>
</comment>
<dbReference type="GO" id="GO:0005524">
    <property type="term" value="F:ATP binding"/>
    <property type="evidence" value="ECO:0007669"/>
    <property type="project" value="UniProtKB-KW"/>
</dbReference>
<dbReference type="GO" id="GO:0008654">
    <property type="term" value="P:phospholipid biosynthetic process"/>
    <property type="evidence" value="ECO:0007669"/>
    <property type="project" value="UniProtKB-KW"/>
</dbReference>
<dbReference type="SUPFAM" id="SSF111331">
    <property type="entry name" value="NAD kinase/diacylglycerol kinase-like"/>
    <property type="match status" value="1"/>
</dbReference>
<evidence type="ECO:0000256" key="11">
    <source>
        <dbReference type="ARBA" id="ARBA00023264"/>
    </source>
</evidence>
<dbReference type="SMART" id="SM00046">
    <property type="entry name" value="DAGKc"/>
    <property type="match status" value="1"/>
</dbReference>
<dbReference type="InterPro" id="IPR017438">
    <property type="entry name" value="ATP-NAD_kinase_N"/>
</dbReference>
<dbReference type="AlphaFoldDB" id="A0A3R6IUN6"/>
<keyword evidence="8" id="KW-0460">Magnesium</keyword>
<keyword evidence="2" id="KW-0444">Lipid biosynthesis</keyword>
<evidence type="ECO:0000256" key="3">
    <source>
        <dbReference type="ARBA" id="ARBA00022679"/>
    </source>
</evidence>
<keyword evidence="7" id="KW-0067">ATP-binding</keyword>
<evidence type="ECO:0000256" key="4">
    <source>
        <dbReference type="ARBA" id="ARBA00022723"/>
    </source>
</evidence>
<evidence type="ECO:0000256" key="10">
    <source>
        <dbReference type="ARBA" id="ARBA00023209"/>
    </source>
</evidence>
<dbReference type="Gene3D" id="2.60.200.40">
    <property type="match status" value="1"/>
</dbReference>
<dbReference type="PANTHER" id="PTHR12358">
    <property type="entry name" value="SPHINGOSINE KINASE"/>
    <property type="match status" value="1"/>
</dbReference>
<dbReference type="Gene3D" id="3.40.50.10330">
    <property type="entry name" value="Probable inorganic polyphosphate/atp-NAD kinase, domain 1"/>
    <property type="match status" value="1"/>
</dbReference>
<dbReference type="Pfam" id="PF19279">
    <property type="entry name" value="YegS_C"/>
    <property type="match status" value="1"/>
</dbReference>
<comment type="cofactor">
    <cofactor evidence="1">
        <name>Mg(2+)</name>
        <dbReference type="ChEBI" id="CHEBI:18420"/>
    </cofactor>
</comment>
<accession>A0A3R6IUN6</accession>
<keyword evidence="5" id="KW-0547">Nucleotide-binding</keyword>
<evidence type="ECO:0000256" key="9">
    <source>
        <dbReference type="ARBA" id="ARBA00023098"/>
    </source>
</evidence>
<organism evidence="12 13">
    <name type="scientific">Parabacteroides merdae</name>
    <dbReference type="NCBI Taxonomy" id="46503"/>
    <lineage>
        <taxon>Bacteria</taxon>
        <taxon>Pseudomonadati</taxon>
        <taxon>Bacteroidota</taxon>
        <taxon>Bacteroidia</taxon>
        <taxon>Bacteroidales</taxon>
        <taxon>Tannerellaceae</taxon>
        <taxon>Parabacteroides</taxon>
    </lineage>
</organism>
<keyword evidence="4" id="KW-0479">Metal-binding</keyword>
<proteinExistence type="predicted"/>
<evidence type="ECO:0000256" key="8">
    <source>
        <dbReference type="ARBA" id="ARBA00022842"/>
    </source>
</evidence>
<dbReference type="InterPro" id="IPR016064">
    <property type="entry name" value="NAD/diacylglycerol_kinase_sf"/>
</dbReference>
<evidence type="ECO:0000256" key="5">
    <source>
        <dbReference type="ARBA" id="ARBA00022741"/>
    </source>
</evidence>